<name>A0A1W4WT88_AGRPL</name>
<evidence type="ECO:0000313" key="3">
    <source>
        <dbReference type="RefSeq" id="XP_018323245.1"/>
    </source>
</evidence>
<protein>
    <submittedName>
        <fullName evidence="3">Uncharacterized protein LOC108735674</fullName>
    </submittedName>
</protein>
<dbReference type="KEGG" id="apln:108735674"/>
<gene>
    <name evidence="3" type="primary">LOC108735674</name>
</gene>
<dbReference type="InterPro" id="IPR008775">
    <property type="entry name" value="Phytyl_CoA_dOase-like"/>
</dbReference>
<evidence type="ECO:0000256" key="1">
    <source>
        <dbReference type="ARBA" id="ARBA00001962"/>
    </source>
</evidence>
<accession>A0A1W4WT88</accession>
<dbReference type="OrthoDB" id="2328924at2759"/>
<dbReference type="Proteomes" id="UP000192223">
    <property type="component" value="Unplaced"/>
</dbReference>
<comment type="cofactor">
    <cofactor evidence="1">
        <name>Fe cation</name>
        <dbReference type="ChEBI" id="CHEBI:24875"/>
    </cofactor>
</comment>
<dbReference type="Pfam" id="PF05721">
    <property type="entry name" value="PhyH"/>
    <property type="match status" value="1"/>
</dbReference>
<reference evidence="3" key="1">
    <citation type="submission" date="2025-08" db="UniProtKB">
        <authorList>
            <consortium name="RefSeq"/>
        </authorList>
    </citation>
    <scope>IDENTIFICATION</scope>
    <source>
        <tissue evidence="3">Entire body</tissue>
    </source>
</reference>
<dbReference type="GO" id="GO:0016491">
    <property type="term" value="F:oxidoreductase activity"/>
    <property type="evidence" value="ECO:0007669"/>
    <property type="project" value="UniProtKB-ARBA"/>
</dbReference>
<dbReference type="AlphaFoldDB" id="A0A1W4WT88"/>
<dbReference type="STRING" id="224129.A0A1W4WT88"/>
<dbReference type="RefSeq" id="XP_018323245.1">
    <property type="nucleotide sequence ID" value="XM_018467743.2"/>
</dbReference>
<organism evidence="2 3">
    <name type="scientific">Agrilus planipennis</name>
    <name type="common">Emerald ash borer</name>
    <name type="synonym">Agrilus marcopoli</name>
    <dbReference type="NCBI Taxonomy" id="224129"/>
    <lineage>
        <taxon>Eukaryota</taxon>
        <taxon>Metazoa</taxon>
        <taxon>Ecdysozoa</taxon>
        <taxon>Arthropoda</taxon>
        <taxon>Hexapoda</taxon>
        <taxon>Insecta</taxon>
        <taxon>Pterygota</taxon>
        <taxon>Neoptera</taxon>
        <taxon>Endopterygota</taxon>
        <taxon>Coleoptera</taxon>
        <taxon>Polyphaga</taxon>
        <taxon>Elateriformia</taxon>
        <taxon>Buprestoidea</taxon>
        <taxon>Buprestidae</taxon>
        <taxon>Agrilinae</taxon>
        <taxon>Agrilus</taxon>
    </lineage>
</organism>
<evidence type="ECO:0000313" key="2">
    <source>
        <dbReference type="Proteomes" id="UP000192223"/>
    </source>
</evidence>
<dbReference type="PANTHER" id="PTHR20883:SF48">
    <property type="entry name" value="ECTOINE DIOXYGENASE"/>
    <property type="match status" value="1"/>
</dbReference>
<proteinExistence type="predicted"/>
<dbReference type="GO" id="GO:0046872">
    <property type="term" value="F:metal ion binding"/>
    <property type="evidence" value="ECO:0007669"/>
    <property type="project" value="UniProtKB-ARBA"/>
</dbReference>
<dbReference type="InParanoid" id="A0A1W4WT88"/>
<dbReference type="GeneID" id="108735674"/>
<sequence length="273" mass="31404">MPELKLLTDQQKHFYRENGYIKLDNVLSRQEIDEILETYDKLFQRKQRENEKGLEAAWGGDEVKKLSEGIKASVKSIHNLQMHNAVFTRLITHPKLLDALEDIMDTPDILLHHTKAHIKPPEKGAPFPMHQDYHYFPYKKHTMLAVFIHLDDTTPENGGLAVYPGSHKLGPLEDYGLKEDKTGKYHYVDPQKYPLTGATPVHAKKGEIVIFSYLLLHGSFLNLSTKTRRMFLLQVRAADDEPTRDTHKSPCQDLVLRGKNVSRDANIANRHEH</sequence>
<keyword evidence="2" id="KW-1185">Reference proteome</keyword>
<dbReference type="PANTHER" id="PTHR20883">
    <property type="entry name" value="PHYTANOYL-COA DIOXYGENASE DOMAIN CONTAINING 1"/>
    <property type="match status" value="1"/>
</dbReference>
<dbReference type="SUPFAM" id="SSF51197">
    <property type="entry name" value="Clavaminate synthase-like"/>
    <property type="match status" value="1"/>
</dbReference>
<dbReference type="Gene3D" id="2.60.120.620">
    <property type="entry name" value="q2cbj1_9rhob like domain"/>
    <property type="match status" value="1"/>
</dbReference>